<name>X1HEF8_9ZZZZ</name>
<comment type="caution">
    <text evidence="1">The sequence shown here is derived from an EMBL/GenBank/DDBJ whole genome shotgun (WGS) entry which is preliminary data.</text>
</comment>
<proteinExistence type="predicted"/>
<dbReference type="EMBL" id="BARU01018077">
    <property type="protein sequence ID" value="GAH52219.1"/>
    <property type="molecule type" value="Genomic_DNA"/>
</dbReference>
<dbReference type="PROSITE" id="PS51257">
    <property type="entry name" value="PROKAR_LIPOPROTEIN"/>
    <property type="match status" value="1"/>
</dbReference>
<dbReference type="AlphaFoldDB" id="X1HEF8"/>
<feature type="non-terminal residue" evidence="1">
    <location>
        <position position="86"/>
    </location>
</feature>
<organism evidence="1">
    <name type="scientific">marine sediment metagenome</name>
    <dbReference type="NCBI Taxonomy" id="412755"/>
    <lineage>
        <taxon>unclassified sequences</taxon>
        <taxon>metagenomes</taxon>
        <taxon>ecological metagenomes</taxon>
    </lineage>
</organism>
<sequence length="86" mass="9366">MKSLLILTFVLMLSIALLLSGCDSIWPGAGGEDLSAVVTIIDAPENWAQDVNWWQTKELRDTNDYQLTILIDPIDSGTVTGGGIHH</sequence>
<gene>
    <name evidence="1" type="ORF">S03H2_29917</name>
</gene>
<protein>
    <submittedName>
        <fullName evidence="1">Uncharacterized protein</fullName>
    </submittedName>
</protein>
<reference evidence="1" key="1">
    <citation type="journal article" date="2014" name="Front. Microbiol.">
        <title>High frequency of phylogenetically diverse reductive dehalogenase-homologous genes in deep subseafloor sedimentary metagenomes.</title>
        <authorList>
            <person name="Kawai M."/>
            <person name="Futagami T."/>
            <person name="Toyoda A."/>
            <person name="Takaki Y."/>
            <person name="Nishi S."/>
            <person name="Hori S."/>
            <person name="Arai W."/>
            <person name="Tsubouchi T."/>
            <person name="Morono Y."/>
            <person name="Uchiyama I."/>
            <person name="Ito T."/>
            <person name="Fujiyama A."/>
            <person name="Inagaki F."/>
            <person name="Takami H."/>
        </authorList>
    </citation>
    <scope>NUCLEOTIDE SEQUENCE</scope>
    <source>
        <strain evidence="1">Expedition CK06-06</strain>
    </source>
</reference>
<accession>X1HEF8</accession>
<evidence type="ECO:0000313" key="1">
    <source>
        <dbReference type="EMBL" id="GAH52219.1"/>
    </source>
</evidence>